<dbReference type="PANTHER" id="PTHR47089">
    <property type="entry name" value="ABC TRANSPORTER, PERMEASE PROTEIN"/>
    <property type="match status" value="1"/>
</dbReference>
<dbReference type="GO" id="GO:0022857">
    <property type="term" value="F:transmembrane transporter activity"/>
    <property type="evidence" value="ECO:0007669"/>
    <property type="project" value="InterPro"/>
</dbReference>
<evidence type="ECO:0000256" key="1">
    <source>
        <dbReference type="ARBA" id="ARBA00004651"/>
    </source>
</evidence>
<evidence type="ECO:0000313" key="7">
    <source>
        <dbReference type="EMBL" id="EGO65859.1"/>
    </source>
</evidence>
<dbReference type="STRING" id="1009370.ALO_00520"/>
<feature type="transmembrane region" description="Helical" evidence="6">
    <location>
        <begin position="248"/>
        <end position="271"/>
    </location>
</feature>
<reference evidence="7 8" key="1">
    <citation type="journal article" date="2011" name="EMBO J.">
        <title>Structural diversity of bacterial flagellar motors.</title>
        <authorList>
            <person name="Chen S."/>
            <person name="Beeby M."/>
            <person name="Murphy G.E."/>
            <person name="Leadbetter J.R."/>
            <person name="Hendrixson D.R."/>
            <person name="Briegel A."/>
            <person name="Li Z."/>
            <person name="Shi J."/>
            <person name="Tocheva E.I."/>
            <person name="Muller A."/>
            <person name="Dobro M.J."/>
            <person name="Jensen G.J."/>
        </authorList>
    </citation>
    <scope>NUCLEOTIDE SEQUENCE [LARGE SCALE GENOMIC DNA]</scope>
    <source>
        <strain evidence="7 8">DSM 6540</strain>
    </source>
</reference>
<protein>
    <submittedName>
        <fullName evidence="7">Inner-membrane translocator</fullName>
    </submittedName>
</protein>
<evidence type="ECO:0000256" key="4">
    <source>
        <dbReference type="ARBA" id="ARBA00022989"/>
    </source>
</evidence>
<keyword evidence="2" id="KW-1003">Cell membrane</keyword>
<evidence type="ECO:0000313" key="8">
    <source>
        <dbReference type="Proteomes" id="UP000003240"/>
    </source>
</evidence>
<keyword evidence="8" id="KW-1185">Reference proteome</keyword>
<dbReference type="Proteomes" id="UP000003240">
    <property type="component" value="Unassembled WGS sequence"/>
</dbReference>
<feature type="transmembrane region" description="Helical" evidence="6">
    <location>
        <begin position="200"/>
        <end position="218"/>
    </location>
</feature>
<dbReference type="EMBL" id="AFGF01000007">
    <property type="protein sequence ID" value="EGO65859.1"/>
    <property type="molecule type" value="Genomic_DNA"/>
</dbReference>
<feature type="transmembrane region" description="Helical" evidence="6">
    <location>
        <begin position="324"/>
        <end position="345"/>
    </location>
</feature>
<dbReference type="AlphaFoldDB" id="F7NDJ7"/>
<keyword evidence="3 6" id="KW-0812">Transmembrane</keyword>
<evidence type="ECO:0000256" key="5">
    <source>
        <dbReference type="ARBA" id="ARBA00023136"/>
    </source>
</evidence>
<dbReference type="OrthoDB" id="45037at2"/>
<evidence type="ECO:0000256" key="2">
    <source>
        <dbReference type="ARBA" id="ARBA00022475"/>
    </source>
</evidence>
<dbReference type="GO" id="GO:0005886">
    <property type="term" value="C:plasma membrane"/>
    <property type="evidence" value="ECO:0007669"/>
    <property type="project" value="UniProtKB-SubCell"/>
</dbReference>
<dbReference type="Pfam" id="PF02653">
    <property type="entry name" value="BPD_transp_2"/>
    <property type="match status" value="1"/>
</dbReference>
<keyword evidence="5 6" id="KW-0472">Membrane</keyword>
<dbReference type="RefSeq" id="WP_004573018.1">
    <property type="nucleotide sequence ID" value="NZ_AFGF01000007.1"/>
</dbReference>
<feature type="transmembrane region" description="Helical" evidence="6">
    <location>
        <begin position="20"/>
        <end position="40"/>
    </location>
</feature>
<keyword evidence="4 6" id="KW-1133">Transmembrane helix</keyword>
<comment type="subcellular location">
    <subcellularLocation>
        <location evidence="1">Cell membrane</location>
        <topology evidence="1">Multi-pass membrane protein</topology>
    </subcellularLocation>
</comment>
<dbReference type="eggNOG" id="COG4603">
    <property type="taxonomic scope" value="Bacteria"/>
</dbReference>
<feature type="transmembrane region" description="Helical" evidence="6">
    <location>
        <begin position="60"/>
        <end position="84"/>
    </location>
</feature>
<sequence>MAALPFKFEKRLAPSQTMIVMVPVLSVILAMLFCAAFLALTGRDPLEVYTAMFTGALGSAYGLSETVVKAIPLMICGLGVSLAYRMQLWNIGAEGQFYLGAMAASWLPLTFPGLPAWLMLPGMLLLSTLAGGFWGAIPAALRAKWQVNEIITTLMLNYVGILWVNYLVYGAWRDPQGMNFPLTAQFPAAAMLPTFGGSRIHIGIIFAFIIMAVFVIIFRNSKWGYEIKVIGSSERAARYAGMNIKKNIYLVMIVSGAICGFAGMAEVSGIVGRLQPHLSPGYGYTAIIVAWLAKLNPLAIMLVAGLFGTLQVGGYFVQTMGVPASVATMIQGAILFFVVGGEVLTNYRLVISNRKGETASE</sequence>
<name>F7NDJ7_9FIRM</name>
<organism evidence="7 8">
    <name type="scientific">Acetonema longum DSM 6540</name>
    <dbReference type="NCBI Taxonomy" id="1009370"/>
    <lineage>
        <taxon>Bacteria</taxon>
        <taxon>Bacillati</taxon>
        <taxon>Bacillota</taxon>
        <taxon>Negativicutes</taxon>
        <taxon>Acetonemataceae</taxon>
        <taxon>Acetonema</taxon>
    </lineage>
</organism>
<gene>
    <name evidence="7" type="ORF">ALO_00520</name>
</gene>
<feature type="transmembrane region" description="Helical" evidence="6">
    <location>
        <begin position="123"/>
        <end position="141"/>
    </location>
</feature>
<comment type="caution">
    <text evidence="7">The sequence shown here is derived from an EMBL/GenBank/DDBJ whole genome shotgun (WGS) entry which is preliminary data.</text>
</comment>
<accession>F7NDJ7</accession>
<feature type="transmembrane region" description="Helical" evidence="6">
    <location>
        <begin position="96"/>
        <end position="117"/>
    </location>
</feature>
<feature type="transmembrane region" description="Helical" evidence="6">
    <location>
        <begin position="153"/>
        <end position="172"/>
    </location>
</feature>
<dbReference type="PANTHER" id="PTHR47089:SF1">
    <property type="entry name" value="GUANOSINE ABC TRANSPORTER PERMEASE PROTEIN NUPP"/>
    <property type="match status" value="1"/>
</dbReference>
<evidence type="ECO:0000256" key="6">
    <source>
        <dbReference type="SAM" id="Phobius"/>
    </source>
</evidence>
<dbReference type="InterPro" id="IPR001851">
    <property type="entry name" value="ABC_transp_permease"/>
</dbReference>
<dbReference type="CDD" id="cd06580">
    <property type="entry name" value="TM_PBP1_transp_TpRbsC_like"/>
    <property type="match status" value="1"/>
</dbReference>
<evidence type="ECO:0000256" key="3">
    <source>
        <dbReference type="ARBA" id="ARBA00022692"/>
    </source>
</evidence>
<proteinExistence type="predicted"/>